<proteinExistence type="predicted"/>
<reference evidence="2 3" key="1">
    <citation type="submission" date="2017-02" db="EMBL/GenBank/DDBJ databases">
        <title>Complete genome sequences of Mycobacterium kansasii strains isolated from rhesus macaques.</title>
        <authorList>
            <person name="Panda A."/>
            <person name="Nagaraj S."/>
            <person name="Zhao X."/>
            <person name="Tettelin H."/>
            <person name="Detolla L.J."/>
        </authorList>
    </citation>
    <scope>NUCLEOTIDE SEQUENCE [LARGE SCALE GENOMIC DNA]</scope>
    <source>
        <strain evidence="2 3">11-3813</strain>
    </source>
</reference>
<evidence type="ECO:0000313" key="2">
    <source>
        <dbReference type="EMBL" id="OOK63261.1"/>
    </source>
</evidence>
<gene>
    <name evidence="2" type="ORF">BZL30_9519</name>
</gene>
<dbReference type="AlphaFoldDB" id="A0A1V3WAJ7"/>
<feature type="compositionally biased region" description="Polar residues" evidence="1">
    <location>
        <begin position="10"/>
        <end position="25"/>
    </location>
</feature>
<name>A0A1V3WAJ7_MYCKA</name>
<dbReference type="Proteomes" id="UP000189229">
    <property type="component" value="Unassembled WGS sequence"/>
</dbReference>
<protein>
    <submittedName>
        <fullName evidence="2">Uncharacterized protein</fullName>
    </submittedName>
</protein>
<feature type="compositionally biased region" description="Basic and acidic residues" evidence="1">
    <location>
        <begin position="36"/>
        <end position="46"/>
    </location>
</feature>
<feature type="region of interest" description="Disordered" evidence="1">
    <location>
        <begin position="1"/>
        <end position="52"/>
    </location>
</feature>
<dbReference type="EMBL" id="MVBM01000021">
    <property type="protein sequence ID" value="OOK63261.1"/>
    <property type="molecule type" value="Genomic_DNA"/>
</dbReference>
<organism evidence="2 3">
    <name type="scientific">Mycobacterium kansasii</name>
    <dbReference type="NCBI Taxonomy" id="1768"/>
    <lineage>
        <taxon>Bacteria</taxon>
        <taxon>Bacillati</taxon>
        <taxon>Actinomycetota</taxon>
        <taxon>Actinomycetes</taxon>
        <taxon>Mycobacteriales</taxon>
        <taxon>Mycobacteriaceae</taxon>
        <taxon>Mycobacterium</taxon>
    </lineage>
</organism>
<evidence type="ECO:0000313" key="3">
    <source>
        <dbReference type="Proteomes" id="UP000189229"/>
    </source>
</evidence>
<evidence type="ECO:0000256" key="1">
    <source>
        <dbReference type="SAM" id="MobiDB-lite"/>
    </source>
</evidence>
<sequence>MYSSLIAASEQASRSPTMSRIQRTRSGAARHRRDGKARPGHDRDGQDISLPC</sequence>
<accession>A0A1V3WAJ7</accession>
<comment type="caution">
    <text evidence="2">The sequence shown here is derived from an EMBL/GenBank/DDBJ whole genome shotgun (WGS) entry which is preliminary data.</text>
</comment>